<evidence type="ECO:0000313" key="13">
    <source>
        <dbReference type="EMBL" id="EDN92422.1"/>
    </source>
</evidence>
<dbReference type="OMA" id="ILMIACK"/>
<keyword evidence="14" id="KW-1185">Reference proteome</keyword>
<evidence type="ECO:0000259" key="11">
    <source>
        <dbReference type="PROSITE" id="PS50859"/>
    </source>
</evidence>
<evidence type="ECO:0000256" key="10">
    <source>
        <dbReference type="SAM" id="Phobius"/>
    </source>
</evidence>
<dbReference type="Gene3D" id="3.30.450.50">
    <property type="entry name" value="Longin domain"/>
    <property type="match status" value="1"/>
</dbReference>
<dbReference type="SUPFAM" id="SSF64356">
    <property type="entry name" value="SNARE-like"/>
    <property type="match status" value="1"/>
</dbReference>
<dbReference type="InterPro" id="IPR051097">
    <property type="entry name" value="Synaptobrevin-like_transport"/>
</dbReference>
<keyword evidence="4" id="KW-0653">Protein transport</keyword>
<dbReference type="PROSITE" id="PS50892">
    <property type="entry name" value="V_SNARE"/>
    <property type="match status" value="1"/>
</dbReference>
<dbReference type="RefSeq" id="XP_001590545.1">
    <property type="nucleotide sequence ID" value="XM_001590495.1"/>
</dbReference>
<reference evidence="14" key="1">
    <citation type="journal article" date="2011" name="PLoS Genet.">
        <title>Genomic analysis of the necrotrophic fungal pathogens Sclerotinia sclerotiorum and Botrytis cinerea.</title>
        <authorList>
            <person name="Amselem J."/>
            <person name="Cuomo C.A."/>
            <person name="van Kan J.A."/>
            <person name="Viaud M."/>
            <person name="Benito E.P."/>
            <person name="Couloux A."/>
            <person name="Coutinho P.M."/>
            <person name="de Vries R.P."/>
            <person name="Dyer P.S."/>
            <person name="Fillinger S."/>
            <person name="Fournier E."/>
            <person name="Gout L."/>
            <person name="Hahn M."/>
            <person name="Kohn L."/>
            <person name="Lapalu N."/>
            <person name="Plummer K.M."/>
            <person name="Pradier J.M."/>
            <person name="Quevillon E."/>
            <person name="Sharon A."/>
            <person name="Simon A."/>
            <person name="ten Have A."/>
            <person name="Tudzynski B."/>
            <person name="Tudzynski P."/>
            <person name="Wincker P."/>
            <person name="Andrew M."/>
            <person name="Anthouard V."/>
            <person name="Beever R.E."/>
            <person name="Beffa R."/>
            <person name="Benoit I."/>
            <person name="Bouzid O."/>
            <person name="Brault B."/>
            <person name="Chen Z."/>
            <person name="Choquer M."/>
            <person name="Collemare J."/>
            <person name="Cotton P."/>
            <person name="Danchin E.G."/>
            <person name="Da Silva C."/>
            <person name="Gautier A."/>
            <person name="Giraud C."/>
            <person name="Giraud T."/>
            <person name="Gonzalez C."/>
            <person name="Grossetete S."/>
            <person name="Guldener U."/>
            <person name="Henrissat B."/>
            <person name="Howlett B.J."/>
            <person name="Kodira C."/>
            <person name="Kretschmer M."/>
            <person name="Lappartient A."/>
            <person name="Leroch M."/>
            <person name="Levis C."/>
            <person name="Mauceli E."/>
            <person name="Neuveglise C."/>
            <person name="Oeser B."/>
            <person name="Pearson M."/>
            <person name="Poulain J."/>
            <person name="Poussereau N."/>
            <person name="Quesneville H."/>
            <person name="Rascle C."/>
            <person name="Schumacher J."/>
            <person name="Segurens B."/>
            <person name="Sexton A."/>
            <person name="Silva E."/>
            <person name="Sirven C."/>
            <person name="Soanes D.M."/>
            <person name="Talbot N.J."/>
            <person name="Templeton M."/>
            <person name="Yandava C."/>
            <person name="Yarden O."/>
            <person name="Zeng Q."/>
            <person name="Rollins J.A."/>
            <person name="Lebrun M.H."/>
            <person name="Dickman M."/>
        </authorList>
    </citation>
    <scope>NUCLEOTIDE SEQUENCE [LARGE SCALE GENOMIC DNA]</scope>
    <source>
        <strain evidence="14">ATCC 18683 / 1980 / Ss-1</strain>
    </source>
</reference>
<feature type="transmembrane region" description="Helical" evidence="10">
    <location>
        <begin position="219"/>
        <end position="240"/>
    </location>
</feature>
<keyword evidence="3 10" id="KW-0812">Transmembrane</keyword>
<evidence type="ECO:0000313" key="14">
    <source>
        <dbReference type="Proteomes" id="UP000001312"/>
    </source>
</evidence>
<proteinExistence type="inferred from homology"/>
<evidence type="ECO:0000256" key="2">
    <source>
        <dbReference type="ARBA" id="ARBA00022448"/>
    </source>
</evidence>
<dbReference type="Proteomes" id="UP000001312">
    <property type="component" value="Unassembled WGS sequence"/>
</dbReference>
<dbReference type="eggNOG" id="KOG0859">
    <property type="taxonomic scope" value="Eukaryota"/>
</dbReference>
<dbReference type="GO" id="GO:0016192">
    <property type="term" value="P:vesicle-mediated transport"/>
    <property type="evidence" value="ECO:0007669"/>
    <property type="project" value="InterPro"/>
</dbReference>
<sequence length="359" mass="39182">MASSSSSSSTPPTPLLYSCISHNTTILAEHTASATSQTSSLASLVLPKIKHDEPQKLTYTHNNSFIHYMASAPSEYPASESSAGGLTFLVIADASLGRRIPFGFIFEIKKRFFESFPPSTTDFSDLGSYGAGSFNSELKKLMIDYGTTQGGKEDAIKNVQGEIDNVRGIMSQNIESLLERGERIDLLVDKTDRLGGSASEFRIKSRGLRRQMWWKNVKLMLLLTVVIIFLLYLIGGIYTTDWSFGMRLFATGLPAFQSSYPYPFASTPAGALLNLSVKKTGWRFAESRMNLPFLWVMWRKGDDAGKVVGDGTVVVVVVMGVDADVGVVCGGRASIWVRGGVEAENVRAGKDGNEKERGV</sequence>
<evidence type="ECO:0000256" key="8">
    <source>
        <dbReference type="ARBA" id="ARBA00046280"/>
    </source>
</evidence>
<gene>
    <name evidence="13" type="ORF">SS1G_08285</name>
</gene>
<comment type="similarity">
    <text evidence="1">Belongs to the synaptobrevin family.</text>
</comment>
<dbReference type="GO" id="GO:0016020">
    <property type="term" value="C:membrane"/>
    <property type="evidence" value="ECO:0007669"/>
    <property type="project" value="InterPro"/>
</dbReference>
<dbReference type="Pfam" id="PF13774">
    <property type="entry name" value="Longin"/>
    <property type="match status" value="1"/>
</dbReference>
<dbReference type="Pfam" id="PF00957">
    <property type="entry name" value="Synaptobrevin"/>
    <property type="match status" value="1"/>
</dbReference>
<organism evidence="13 14">
    <name type="scientific">Sclerotinia sclerotiorum (strain ATCC 18683 / 1980 / Ss-1)</name>
    <name type="common">White mold</name>
    <name type="synonym">Whetzelinia sclerotiorum</name>
    <dbReference type="NCBI Taxonomy" id="665079"/>
    <lineage>
        <taxon>Eukaryota</taxon>
        <taxon>Fungi</taxon>
        <taxon>Dikarya</taxon>
        <taxon>Ascomycota</taxon>
        <taxon>Pezizomycotina</taxon>
        <taxon>Leotiomycetes</taxon>
        <taxon>Helotiales</taxon>
        <taxon>Sclerotiniaceae</taxon>
        <taxon>Sclerotinia</taxon>
    </lineage>
</organism>
<dbReference type="GO" id="GO:0012505">
    <property type="term" value="C:endomembrane system"/>
    <property type="evidence" value="ECO:0007669"/>
    <property type="project" value="UniProtKB-SubCell"/>
</dbReference>
<dbReference type="InterPro" id="IPR042855">
    <property type="entry name" value="V_SNARE_CC"/>
</dbReference>
<dbReference type="FunFam" id="1.20.5.110:FF:000004">
    <property type="entry name" value="Vesicle-associated membrane protein 7"/>
    <property type="match status" value="1"/>
</dbReference>
<dbReference type="KEGG" id="ssl:SS1G_08285"/>
<evidence type="ECO:0000256" key="5">
    <source>
        <dbReference type="ARBA" id="ARBA00022989"/>
    </source>
</evidence>
<evidence type="ECO:0000259" key="12">
    <source>
        <dbReference type="PROSITE" id="PS50892"/>
    </source>
</evidence>
<dbReference type="STRING" id="665079.A7ESI0"/>
<keyword evidence="9" id="KW-0175">Coiled coil</keyword>
<dbReference type="InterPro" id="IPR011012">
    <property type="entry name" value="Longin-like_dom_sf"/>
</dbReference>
<dbReference type="InParanoid" id="A7ESI0"/>
<feature type="domain" description="Longin" evidence="11">
    <location>
        <begin position="15"/>
        <end position="142"/>
    </location>
</feature>
<dbReference type="GO" id="GO:0005737">
    <property type="term" value="C:cytoplasm"/>
    <property type="evidence" value="ECO:0007669"/>
    <property type="project" value="UniProtKB-ARBA"/>
</dbReference>
<dbReference type="SMART" id="SM01270">
    <property type="entry name" value="Longin"/>
    <property type="match status" value="1"/>
</dbReference>
<keyword evidence="2" id="KW-0813">Transport</keyword>
<keyword evidence="5 10" id="KW-1133">Transmembrane helix</keyword>
<protein>
    <recommendedName>
        <fullName evidence="7">Synaptobrevin homolog YKT6</fullName>
    </recommendedName>
</protein>
<dbReference type="PROSITE" id="PS50859">
    <property type="entry name" value="LONGIN"/>
    <property type="match status" value="1"/>
</dbReference>
<dbReference type="InterPro" id="IPR001388">
    <property type="entry name" value="Synaptobrevin-like"/>
</dbReference>
<dbReference type="PRINTS" id="PR00219">
    <property type="entry name" value="SYNAPTOBREVN"/>
</dbReference>
<comment type="subcellular location">
    <subcellularLocation>
        <location evidence="8">Endomembrane system</location>
        <topology evidence="8">Single-pass type IV membrane protein</topology>
    </subcellularLocation>
</comment>
<dbReference type="Gene3D" id="1.20.5.110">
    <property type="match status" value="1"/>
</dbReference>
<evidence type="ECO:0000256" key="4">
    <source>
        <dbReference type="ARBA" id="ARBA00022927"/>
    </source>
</evidence>
<dbReference type="InterPro" id="IPR010908">
    <property type="entry name" value="Longin_dom"/>
</dbReference>
<evidence type="ECO:0000256" key="3">
    <source>
        <dbReference type="ARBA" id="ARBA00022692"/>
    </source>
</evidence>
<dbReference type="SUPFAM" id="SSF58038">
    <property type="entry name" value="SNARE fusion complex"/>
    <property type="match status" value="1"/>
</dbReference>
<dbReference type="PANTHER" id="PTHR21136">
    <property type="entry name" value="SNARE PROTEINS"/>
    <property type="match status" value="1"/>
</dbReference>
<feature type="domain" description="V-SNARE coiled-coil homology" evidence="12">
    <location>
        <begin position="155"/>
        <end position="215"/>
    </location>
</feature>
<dbReference type="PANTHER" id="PTHR21136:SF168">
    <property type="entry name" value="VESICLE-ASSOCIATED MEMBRANE PROTEIN 9"/>
    <property type="match status" value="1"/>
</dbReference>
<dbReference type="FunFam" id="3.30.450.50:FF:000017">
    <property type="entry name" value="Synaptobrevin-like protein Sybl1"/>
    <property type="match status" value="1"/>
</dbReference>
<evidence type="ECO:0000256" key="9">
    <source>
        <dbReference type="PROSITE-ProRule" id="PRU00290"/>
    </source>
</evidence>
<dbReference type="GeneID" id="5486594"/>
<dbReference type="CDD" id="cd14824">
    <property type="entry name" value="Longin"/>
    <property type="match status" value="1"/>
</dbReference>
<name>A7ESI0_SCLS1</name>
<evidence type="ECO:0000256" key="7">
    <source>
        <dbReference type="ARBA" id="ARBA00026133"/>
    </source>
</evidence>
<evidence type="ECO:0000256" key="1">
    <source>
        <dbReference type="ARBA" id="ARBA00008025"/>
    </source>
</evidence>
<keyword evidence="6 10" id="KW-0472">Membrane</keyword>
<accession>A7ESI0</accession>
<dbReference type="AlphaFoldDB" id="A7ESI0"/>
<dbReference type="HOGENOM" id="CLU_771981_0_0_1"/>
<dbReference type="EMBL" id="CH476631">
    <property type="protein sequence ID" value="EDN92422.1"/>
    <property type="molecule type" value="Genomic_DNA"/>
</dbReference>
<dbReference type="GO" id="GO:0015031">
    <property type="term" value="P:protein transport"/>
    <property type="evidence" value="ECO:0007669"/>
    <property type="project" value="UniProtKB-KW"/>
</dbReference>
<evidence type="ECO:0000256" key="6">
    <source>
        <dbReference type="ARBA" id="ARBA00023136"/>
    </source>
</evidence>